<sequence>MELRTPRTLLRPFQPSDFSDTFAFYQRADVCQFLLHDPWTDENAMQMFEEKLQKNNFSANNGLQLAVEFKQQVIGDISIFSTGMPDSVEIGYVFHPVYAGQGFAFETLQAVIDYLFETQKIHRIQAVLDKRNTASEKLCQRIGMRKEGDLKKDFWNKGMWTDTLIYGLLREDFYTT</sequence>
<organism evidence="2 3">
    <name type="scientific">Tetragenococcus solitarius</name>
    <dbReference type="NCBI Taxonomy" id="71453"/>
    <lineage>
        <taxon>Bacteria</taxon>
        <taxon>Bacillati</taxon>
        <taxon>Bacillota</taxon>
        <taxon>Bacilli</taxon>
        <taxon>Lactobacillales</taxon>
        <taxon>Enterococcaceae</taxon>
        <taxon>Tetragenococcus</taxon>
    </lineage>
</organism>
<evidence type="ECO:0000313" key="3">
    <source>
        <dbReference type="Proteomes" id="UP001501577"/>
    </source>
</evidence>
<accession>A0ABN3Y650</accession>
<keyword evidence="3" id="KW-1185">Reference proteome</keyword>
<evidence type="ECO:0000259" key="1">
    <source>
        <dbReference type="PROSITE" id="PS51186"/>
    </source>
</evidence>
<dbReference type="Pfam" id="PF13302">
    <property type="entry name" value="Acetyltransf_3"/>
    <property type="match status" value="1"/>
</dbReference>
<proteinExistence type="predicted"/>
<comment type="caution">
    <text evidence="2">The sequence shown here is derived from an EMBL/GenBank/DDBJ whole genome shotgun (WGS) entry which is preliminary data.</text>
</comment>
<dbReference type="EMBL" id="BAAAXQ010000056">
    <property type="protein sequence ID" value="GAA3020672.1"/>
    <property type="molecule type" value="Genomic_DNA"/>
</dbReference>
<dbReference type="PANTHER" id="PTHR43792">
    <property type="entry name" value="GNAT FAMILY, PUTATIVE (AFU_ORTHOLOGUE AFUA_3G00765)-RELATED-RELATED"/>
    <property type="match status" value="1"/>
</dbReference>
<protein>
    <submittedName>
        <fullName evidence="2">GNAT family N-acetyltransferase</fullName>
    </submittedName>
</protein>
<dbReference type="PROSITE" id="PS51186">
    <property type="entry name" value="GNAT"/>
    <property type="match status" value="1"/>
</dbReference>
<gene>
    <name evidence="2" type="ORF">GCM10019998_16250</name>
</gene>
<dbReference type="SUPFAM" id="SSF55729">
    <property type="entry name" value="Acyl-CoA N-acyltransferases (Nat)"/>
    <property type="match status" value="1"/>
</dbReference>
<dbReference type="InterPro" id="IPR016181">
    <property type="entry name" value="Acyl_CoA_acyltransferase"/>
</dbReference>
<feature type="domain" description="N-acetyltransferase" evidence="1">
    <location>
        <begin position="8"/>
        <end position="171"/>
    </location>
</feature>
<dbReference type="RefSeq" id="WP_068709476.1">
    <property type="nucleotide sequence ID" value="NZ_BAAAXQ010000056.1"/>
</dbReference>
<dbReference type="Gene3D" id="3.40.630.30">
    <property type="match status" value="1"/>
</dbReference>
<dbReference type="InterPro" id="IPR051531">
    <property type="entry name" value="N-acetyltransferase"/>
</dbReference>
<dbReference type="PANTHER" id="PTHR43792:SF1">
    <property type="entry name" value="N-ACETYLTRANSFERASE DOMAIN-CONTAINING PROTEIN"/>
    <property type="match status" value="1"/>
</dbReference>
<dbReference type="Proteomes" id="UP001501577">
    <property type="component" value="Unassembled WGS sequence"/>
</dbReference>
<name>A0ABN3Y650_9ENTE</name>
<dbReference type="InterPro" id="IPR000182">
    <property type="entry name" value="GNAT_dom"/>
</dbReference>
<reference evidence="2 3" key="1">
    <citation type="journal article" date="2019" name="Int. J. Syst. Evol. Microbiol.">
        <title>The Global Catalogue of Microorganisms (GCM) 10K type strain sequencing project: providing services to taxonomists for standard genome sequencing and annotation.</title>
        <authorList>
            <consortium name="The Broad Institute Genomics Platform"/>
            <consortium name="The Broad Institute Genome Sequencing Center for Infectious Disease"/>
            <person name="Wu L."/>
            <person name="Ma J."/>
        </authorList>
    </citation>
    <scope>NUCLEOTIDE SEQUENCE [LARGE SCALE GENOMIC DNA]</scope>
    <source>
        <strain evidence="2 3">JCM 8736</strain>
    </source>
</reference>
<evidence type="ECO:0000313" key="2">
    <source>
        <dbReference type="EMBL" id="GAA3020672.1"/>
    </source>
</evidence>